<organism evidence="2 3">
    <name type="scientific">Paraburkholderia dioscoreae</name>
    <dbReference type="NCBI Taxonomy" id="2604047"/>
    <lineage>
        <taxon>Bacteria</taxon>
        <taxon>Pseudomonadati</taxon>
        <taxon>Pseudomonadota</taxon>
        <taxon>Betaproteobacteria</taxon>
        <taxon>Burkholderiales</taxon>
        <taxon>Burkholderiaceae</taxon>
        <taxon>Paraburkholderia</taxon>
    </lineage>
</organism>
<keyword evidence="1" id="KW-0812">Transmembrane</keyword>
<dbReference type="AlphaFoldDB" id="A0A5Q4ZN89"/>
<evidence type="ECO:0000313" key="2">
    <source>
        <dbReference type="EMBL" id="VVD33629.1"/>
    </source>
</evidence>
<keyword evidence="1" id="KW-1133">Transmembrane helix</keyword>
<feature type="transmembrane region" description="Helical" evidence="1">
    <location>
        <begin position="38"/>
        <end position="64"/>
    </location>
</feature>
<protein>
    <submittedName>
        <fullName evidence="2">Uncharacterized protein</fullName>
    </submittedName>
</protein>
<keyword evidence="3" id="KW-1185">Reference proteome</keyword>
<keyword evidence="1" id="KW-0472">Membrane</keyword>
<dbReference type="Proteomes" id="UP000325811">
    <property type="component" value="Chromosome II"/>
</dbReference>
<accession>A0A5Q4ZN89</accession>
<dbReference type="KEGG" id="pdio:PDMSB3_2345.1"/>
<gene>
    <name evidence="2" type="ORF">PDMSB3_2345</name>
</gene>
<reference evidence="2 3" key="1">
    <citation type="submission" date="2019-08" db="EMBL/GenBank/DDBJ databases">
        <authorList>
            <person name="Herpell B J."/>
        </authorList>
    </citation>
    <scope>NUCLEOTIDE SEQUENCE [LARGE SCALE GENOMIC DNA]</scope>
    <source>
        <strain evidence="3">Msb3</strain>
    </source>
</reference>
<sequence length="86" mass="9022">MAFATGFTVTALVAPRPPGTRSAERRATLARVPTDSLAAMFFFVVMGGGLLVAVRALACALHFLSSPVRNAAPKGVHCVLKSFYGQ</sequence>
<evidence type="ECO:0000256" key="1">
    <source>
        <dbReference type="SAM" id="Phobius"/>
    </source>
</evidence>
<name>A0A5Q4ZN89_9BURK</name>
<evidence type="ECO:0000313" key="3">
    <source>
        <dbReference type="Proteomes" id="UP000325811"/>
    </source>
</evidence>
<proteinExistence type="predicted"/>
<dbReference type="EMBL" id="LR699554">
    <property type="protein sequence ID" value="VVD33629.1"/>
    <property type="molecule type" value="Genomic_DNA"/>
</dbReference>